<keyword evidence="4" id="KW-1185">Reference proteome</keyword>
<keyword evidence="1" id="KW-0805">Transcription regulation</keyword>
<reference evidence="3 4" key="1">
    <citation type="submission" date="2020-02" db="EMBL/GenBank/DDBJ databases">
        <authorList>
            <person name="Yang Z."/>
        </authorList>
    </citation>
    <scope>NUCLEOTIDE SEQUENCE [LARGE SCALE GENOMIC DNA]</scope>
    <source>
        <strain evidence="3 4">HX-7-9</strain>
    </source>
</reference>
<dbReference type="Proteomes" id="UP000482578">
    <property type="component" value="Unassembled WGS sequence"/>
</dbReference>
<comment type="caution">
    <text evidence="3">The sequence shown here is derived from an EMBL/GenBank/DDBJ whole genome shotgun (WGS) entry which is preliminary data.</text>
</comment>
<evidence type="ECO:0000313" key="3">
    <source>
        <dbReference type="EMBL" id="NDV13755.1"/>
    </source>
</evidence>
<keyword evidence="2" id="KW-0804">Transcription</keyword>
<dbReference type="Gene3D" id="1.10.10.2690">
    <property type="match status" value="1"/>
</dbReference>
<name>A0A6B2KU39_9NEIS</name>
<dbReference type="EMBL" id="JAAGAA010000012">
    <property type="protein sequence ID" value="NDV13755.1"/>
    <property type="molecule type" value="Genomic_DNA"/>
</dbReference>
<evidence type="ECO:0000256" key="1">
    <source>
        <dbReference type="ARBA" id="ARBA00023015"/>
    </source>
</evidence>
<dbReference type="AlphaFoldDB" id="A0A6B2KU39"/>
<evidence type="ECO:0000313" key="4">
    <source>
        <dbReference type="Proteomes" id="UP000482578"/>
    </source>
</evidence>
<evidence type="ECO:0000256" key="2">
    <source>
        <dbReference type="ARBA" id="ARBA00023163"/>
    </source>
</evidence>
<sequence>MTNEQFDLLAEAFSLPNSPTREAVRLVQVDGLTVYAAAKSCGLIQSTVSRANHKFARALQLVLDARLVA</sequence>
<dbReference type="RefSeq" id="WP_163317012.1">
    <property type="nucleotide sequence ID" value="NZ_JAAGAA010000012.1"/>
</dbReference>
<accession>A0A6B2KU39</accession>
<gene>
    <name evidence="3" type="ORF">GZH52_13295</name>
</gene>
<dbReference type="InterPro" id="IPR053721">
    <property type="entry name" value="Fimbrial_Adhesin_Reg"/>
</dbReference>
<evidence type="ECO:0008006" key="5">
    <source>
        <dbReference type="Google" id="ProtNLM"/>
    </source>
</evidence>
<protein>
    <recommendedName>
        <fullName evidence="5">TrfB transcriptional repressor protein domain-containing protein</fullName>
    </recommendedName>
</protein>
<organism evidence="3 4">
    <name type="scientific">Crenobacter caeni</name>
    <dbReference type="NCBI Taxonomy" id="2705474"/>
    <lineage>
        <taxon>Bacteria</taxon>
        <taxon>Pseudomonadati</taxon>
        <taxon>Pseudomonadota</taxon>
        <taxon>Betaproteobacteria</taxon>
        <taxon>Neisseriales</taxon>
        <taxon>Neisseriaceae</taxon>
        <taxon>Crenobacter</taxon>
    </lineage>
</organism>
<proteinExistence type="predicted"/>